<dbReference type="SUPFAM" id="SSF46689">
    <property type="entry name" value="Homeodomain-like"/>
    <property type="match status" value="1"/>
</dbReference>
<dbReference type="PROSITE" id="PS51071">
    <property type="entry name" value="HTH_RPIR"/>
    <property type="match status" value="1"/>
</dbReference>
<dbReference type="GO" id="GO:0097367">
    <property type="term" value="F:carbohydrate derivative binding"/>
    <property type="evidence" value="ECO:0007669"/>
    <property type="project" value="InterPro"/>
</dbReference>
<evidence type="ECO:0000256" key="3">
    <source>
        <dbReference type="ARBA" id="ARBA00023163"/>
    </source>
</evidence>
<organism evidence="6 7">
    <name type="scientific">Paenibacillus solani</name>
    <dbReference type="NCBI Taxonomy" id="1705565"/>
    <lineage>
        <taxon>Bacteria</taxon>
        <taxon>Bacillati</taxon>
        <taxon>Bacillota</taxon>
        <taxon>Bacilli</taxon>
        <taxon>Bacillales</taxon>
        <taxon>Paenibacillaceae</taxon>
        <taxon>Paenibacillus</taxon>
    </lineage>
</organism>
<evidence type="ECO:0000259" key="5">
    <source>
        <dbReference type="PROSITE" id="PS51464"/>
    </source>
</evidence>
<dbReference type="AlphaFoldDB" id="A0A0M1P7E7"/>
<dbReference type="SUPFAM" id="SSF53697">
    <property type="entry name" value="SIS domain"/>
    <property type="match status" value="1"/>
</dbReference>
<feature type="domain" description="SIS" evidence="5">
    <location>
        <begin position="124"/>
        <end position="265"/>
    </location>
</feature>
<dbReference type="InterPro" id="IPR036388">
    <property type="entry name" value="WH-like_DNA-bd_sf"/>
</dbReference>
<sequence>MGFGQILSRIENVIPKLTQSEQKVARFVLSVPEEVMFMSVQEMASRSLSSSASVVRFCRSLGLKGFPELKVALSADLAQDQKSGYYDLNKNENTTDLVDKILSNAVQSLRDTVGLLDTKMIEKTAHDLYNAPAIFAYGVGASALVAEDIAQKWLRLGKNVYALSDIHVLTMSMANAPKGSVFIGISYSAATKEVVQLMKFAKKMGLVTISFTGFGKSELSELSDYNLFTSLAPEAKVRSAATGSKHSQFFIVDVLYYVCASIDIETSLDKIQRTSDAIQDLKQFDTTDRSNREKND</sequence>
<dbReference type="CDD" id="cd05013">
    <property type="entry name" value="SIS_RpiR"/>
    <property type="match status" value="1"/>
</dbReference>
<dbReference type="PANTHER" id="PTHR30514">
    <property type="entry name" value="GLUCOKINASE"/>
    <property type="match status" value="1"/>
</dbReference>
<dbReference type="GO" id="GO:0003677">
    <property type="term" value="F:DNA binding"/>
    <property type="evidence" value="ECO:0007669"/>
    <property type="project" value="UniProtKB-KW"/>
</dbReference>
<evidence type="ECO:0000313" key="7">
    <source>
        <dbReference type="Proteomes" id="UP000036932"/>
    </source>
</evidence>
<dbReference type="GO" id="GO:0003700">
    <property type="term" value="F:DNA-binding transcription factor activity"/>
    <property type="evidence" value="ECO:0007669"/>
    <property type="project" value="InterPro"/>
</dbReference>
<proteinExistence type="predicted"/>
<keyword evidence="2" id="KW-0238">DNA-binding</keyword>
<dbReference type="InterPro" id="IPR047640">
    <property type="entry name" value="RpiR-like"/>
</dbReference>
<comment type="caution">
    <text evidence="6">The sequence shown here is derived from an EMBL/GenBank/DDBJ whole genome shotgun (WGS) entry which is preliminary data.</text>
</comment>
<feature type="domain" description="HTH rpiR-type" evidence="4">
    <location>
        <begin position="4"/>
        <end position="80"/>
    </location>
</feature>
<dbReference type="InterPro" id="IPR001347">
    <property type="entry name" value="SIS_dom"/>
</dbReference>
<reference evidence="7" key="1">
    <citation type="submission" date="2015-08" db="EMBL/GenBank/DDBJ databases">
        <title>Genome sequencing project for genomic taxonomy and phylogenomics of Bacillus-like bacteria.</title>
        <authorList>
            <person name="Liu B."/>
            <person name="Wang J."/>
            <person name="Zhu Y."/>
            <person name="Liu G."/>
            <person name="Chen Q."/>
            <person name="Chen Z."/>
            <person name="Lan J."/>
            <person name="Che J."/>
            <person name="Ge C."/>
            <person name="Shi H."/>
            <person name="Pan Z."/>
            <person name="Liu X."/>
        </authorList>
    </citation>
    <scope>NUCLEOTIDE SEQUENCE [LARGE SCALE GENOMIC DNA]</scope>
    <source>
        <strain evidence="7">FJAT-22460</strain>
    </source>
</reference>
<dbReference type="PROSITE" id="PS51464">
    <property type="entry name" value="SIS"/>
    <property type="match status" value="1"/>
</dbReference>
<dbReference type="InterPro" id="IPR035472">
    <property type="entry name" value="RpiR-like_SIS"/>
</dbReference>
<protein>
    <recommendedName>
        <fullName evidence="8">RpiR family transcriptional regulator</fullName>
    </recommendedName>
</protein>
<name>A0A0M1P7E7_9BACL</name>
<dbReference type="PANTHER" id="PTHR30514:SF10">
    <property type="entry name" value="MURR_RPIR FAMILY TRANSCRIPTIONAL REGULATOR"/>
    <property type="match status" value="1"/>
</dbReference>
<dbReference type="InterPro" id="IPR000281">
    <property type="entry name" value="HTH_RpiR"/>
</dbReference>
<dbReference type="InterPro" id="IPR009057">
    <property type="entry name" value="Homeodomain-like_sf"/>
</dbReference>
<dbReference type="OrthoDB" id="370421at2"/>
<evidence type="ECO:0008006" key="8">
    <source>
        <dbReference type="Google" id="ProtNLM"/>
    </source>
</evidence>
<dbReference type="EMBL" id="LIUT01000001">
    <property type="protein sequence ID" value="KOR90398.1"/>
    <property type="molecule type" value="Genomic_DNA"/>
</dbReference>
<dbReference type="Gene3D" id="1.10.10.10">
    <property type="entry name" value="Winged helix-like DNA-binding domain superfamily/Winged helix DNA-binding domain"/>
    <property type="match status" value="1"/>
</dbReference>
<dbReference type="Gene3D" id="3.40.50.10490">
    <property type="entry name" value="Glucose-6-phosphate isomerase like protein, domain 1"/>
    <property type="match status" value="1"/>
</dbReference>
<evidence type="ECO:0000259" key="4">
    <source>
        <dbReference type="PROSITE" id="PS51071"/>
    </source>
</evidence>
<gene>
    <name evidence="6" type="ORF">AM231_15550</name>
</gene>
<keyword evidence="3" id="KW-0804">Transcription</keyword>
<dbReference type="Proteomes" id="UP000036932">
    <property type="component" value="Unassembled WGS sequence"/>
</dbReference>
<keyword evidence="7" id="KW-1185">Reference proteome</keyword>
<dbReference type="Pfam" id="PF01418">
    <property type="entry name" value="HTH_6"/>
    <property type="match status" value="1"/>
</dbReference>
<dbReference type="Pfam" id="PF01380">
    <property type="entry name" value="SIS"/>
    <property type="match status" value="1"/>
</dbReference>
<dbReference type="RefSeq" id="WP_054403339.1">
    <property type="nucleotide sequence ID" value="NZ_LIUT01000001.1"/>
</dbReference>
<dbReference type="GO" id="GO:1901135">
    <property type="term" value="P:carbohydrate derivative metabolic process"/>
    <property type="evidence" value="ECO:0007669"/>
    <property type="project" value="InterPro"/>
</dbReference>
<accession>A0A0M1P7E7</accession>
<dbReference type="InterPro" id="IPR046348">
    <property type="entry name" value="SIS_dom_sf"/>
</dbReference>
<evidence type="ECO:0000313" key="6">
    <source>
        <dbReference type="EMBL" id="KOR90398.1"/>
    </source>
</evidence>
<dbReference type="PATRIC" id="fig|1705565.3.peg.5187"/>
<evidence type="ECO:0000256" key="2">
    <source>
        <dbReference type="ARBA" id="ARBA00023125"/>
    </source>
</evidence>
<keyword evidence="1" id="KW-0805">Transcription regulation</keyword>
<evidence type="ECO:0000256" key="1">
    <source>
        <dbReference type="ARBA" id="ARBA00023015"/>
    </source>
</evidence>